<evidence type="ECO:0000313" key="2">
    <source>
        <dbReference type="EMBL" id="MDW8548166.1"/>
    </source>
</evidence>
<name>A0ABU4JER3_9FLAO</name>
<dbReference type="Gene3D" id="3.40.50.300">
    <property type="entry name" value="P-loop containing nucleotide triphosphate hydrolases"/>
    <property type="match status" value="2"/>
</dbReference>
<reference evidence="2 3" key="1">
    <citation type="submission" date="2023-11" db="EMBL/GenBank/DDBJ databases">
        <title>First isolation, identification, and characterization of non-pathogenic Epilithonimonas ginsengisoli isolated from diseased farmed rainbow trout (Oncorhynchus mykiss) in Chile.</title>
        <authorList>
            <person name="Miranda C.D."/>
            <person name="Irgang R."/>
            <person name="Concha C."/>
            <person name="Rojas R."/>
            <person name="Avendano R."/>
        </authorList>
    </citation>
    <scope>NUCLEOTIDE SEQUENCE [LARGE SCALE GENOMIC DNA]</scope>
    <source>
        <strain evidence="2 3">FP99</strain>
    </source>
</reference>
<sequence>MAQELFYDLKEDTPIHTVSGSFDFSYVDIEDKEEVLNKLSNEFYENYGLQLTILEDNSLKIGDNDEKHLQKFIEDNYHDVLSLDVEKSLELKVEFDEKNDIDFREEQIRRKLIENNLDRARINIQKNDKLLNVTVSSFIRKDFFDELGIMFLKSISRLETTKPVNVKDFPGLVEVDNIYHYENANKLDLDRLDKIAATKYPDLYFKRLATRYVFKYSEGKNFSELREFKTLTDLPGKSFFNVHLSKVKLTVDSEKDYQNQVERIRATAPFAKIENKGYVRRLKLNFICDNEEHREHILNKVQNELRQIISDGIACQTIRKHTSLIYAKNFTSEDERDVILDNLKKFAEKYEGVLDLFVDSRLGTTKYEFLKNENLEAESEKERFKEVKFQSFVFLNPDEKQELQANIDKDGIDARFFGGLTMGTLRKKVKNKLTFRITDLFESKLNAKIEERLEIEELKEGFIKPIFPGDLTNIDRMIKAMRKVTAPGGRAGYPVNLNLSNFLFNPKEVVASSSEYAETRSRILQNLNEPLLKNQEKQIEAVTKTLLAKDMALIQGPPGTGKTTVIAEIIWQVLSDNPKAKILITSQTNLAVDNALERLKGKKLVRPIRIGRNEKFEDEGKVYSFDRINEWNTAKSNSIDETYAADNAVNNWIENVSKSCSDDPKFSKAVKKWKEVLENREPVIKSSFRENYIRNINVFAATCSECGSGRFAEAYRTAVAGDSEAPLEPMFDLVIMDEASKATPPELVLPLTFGKKVVIIGDHKQLPPMLDEKEFSEALENLGARELIEDWTTADYKTSQFEKLFKNAPKSIVASLDTQFRMHEQIMNCISQFYEDQEELENGLICGIKNEMDIPDFANKASRWHGLTVTPLISPKNHAIWVNVNSEENRVGTSFENQGEVNAVKTVLKALTQAQGFDEYLKNCKKEEDKEIGIITYYMPQMQAIKNSIYENLNKNQLSNFEHFKSENEFYLPFRINTVDRFQGMERNIVIISTVRSNRQIVREKNQDVIRPNYALGFAKELQRINVGFSRAKRLLIVIGNEKHFSQKAEYEKAISKMHKIDISQLENVLL</sequence>
<evidence type="ECO:0000259" key="1">
    <source>
        <dbReference type="SMART" id="SM00382"/>
    </source>
</evidence>
<dbReference type="InterPro" id="IPR047187">
    <property type="entry name" value="SF1_C_Upf1"/>
</dbReference>
<dbReference type="Proteomes" id="UP001204439">
    <property type="component" value="Unassembled WGS sequence"/>
</dbReference>
<evidence type="ECO:0000313" key="3">
    <source>
        <dbReference type="Proteomes" id="UP001204439"/>
    </source>
</evidence>
<comment type="caution">
    <text evidence="2">The sequence shown here is derived from an EMBL/GenBank/DDBJ whole genome shotgun (WGS) entry which is preliminary data.</text>
</comment>
<dbReference type="PANTHER" id="PTHR10887">
    <property type="entry name" value="DNA2/NAM7 HELICASE FAMILY"/>
    <property type="match status" value="1"/>
</dbReference>
<dbReference type="InterPro" id="IPR045055">
    <property type="entry name" value="DNA2/NAM7-like"/>
</dbReference>
<proteinExistence type="predicted"/>
<dbReference type="InterPro" id="IPR003593">
    <property type="entry name" value="AAA+_ATPase"/>
</dbReference>
<dbReference type="InterPro" id="IPR041679">
    <property type="entry name" value="DNA2/NAM7-like_C"/>
</dbReference>
<dbReference type="CDD" id="cd18808">
    <property type="entry name" value="SF1_C_Upf1"/>
    <property type="match status" value="1"/>
</dbReference>
<dbReference type="InterPro" id="IPR041677">
    <property type="entry name" value="DNA2/NAM7_AAA_11"/>
</dbReference>
<accession>A0ABU4JER3</accession>
<feature type="domain" description="AAA+ ATPase" evidence="1">
    <location>
        <begin position="548"/>
        <end position="785"/>
    </location>
</feature>
<dbReference type="Pfam" id="PF13087">
    <property type="entry name" value="AAA_12"/>
    <property type="match status" value="1"/>
</dbReference>
<dbReference type="EMBL" id="JAMXLT020000006">
    <property type="protein sequence ID" value="MDW8548166.1"/>
    <property type="molecule type" value="Genomic_DNA"/>
</dbReference>
<dbReference type="InterPro" id="IPR027417">
    <property type="entry name" value="P-loop_NTPase"/>
</dbReference>
<dbReference type="SUPFAM" id="SSF52540">
    <property type="entry name" value="P-loop containing nucleoside triphosphate hydrolases"/>
    <property type="match status" value="1"/>
</dbReference>
<protein>
    <submittedName>
        <fullName evidence="2">AAA domain-containing protein</fullName>
    </submittedName>
</protein>
<dbReference type="RefSeq" id="WP_165596578.1">
    <property type="nucleotide sequence ID" value="NZ_JAMXLT020000006.1"/>
</dbReference>
<dbReference type="Pfam" id="PF13086">
    <property type="entry name" value="AAA_11"/>
    <property type="match status" value="1"/>
</dbReference>
<gene>
    <name evidence="2" type="ORF">NG800_004540</name>
</gene>
<organism evidence="2 3">
    <name type="scientific">Epilithonimonas ginsengisoli</name>
    <dbReference type="NCBI Taxonomy" id="1245592"/>
    <lineage>
        <taxon>Bacteria</taxon>
        <taxon>Pseudomonadati</taxon>
        <taxon>Bacteroidota</taxon>
        <taxon>Flavobacteriia</taxon>
        <taxon>Flavobacteriales</taxon>
        <taxon>Weeksellaceae</taxon>
        <taxon>Chryseobacterium group</taxon>
        <taxon>Epilithonimonas</taxon>
    </lineage>
</organism>
<dbReference type="PANTHER" id="PTHR10887:SF495">
    <property type="entry name" value="HELICASE SENATAXIN ISOFORM X1-RELATED"/>
    <property type="match status" value="1"/>
</dbReference>
<keyword evidence="3" id="KW-1185">Reference proteome</keyword>
<dbReference type="SMART" id="SM00382">
    <property type="entry name" value="AAA"/>
    <property type="match status" value="1"/>
</dbReference>